<reference evidence="2" key="1">
    <citation type="journal article" date="2023" name="Hortic. Res.">
        <title>A chromosome-level phased genome enabling allele-level studies in sweet orange: a case study on citrus Huanglongbing tolerance.</title>
        <authorList>
            <person name="Wu B."/>
            <person name="Yu Q."/>
            <person name="Deng Z."/>
            <person name="Duan Y."/>
            <person name="Luo F."/>
            <person name="Gmitter F. Jr."/>
        </authorList>
    </citation>
    <scope>NUCLEOTIDE SEQUENCE [LARGE SCALE GENOMIC DNA]</scope>
    <source>
        <strain evidence="2">cv. Valencia</strain>
    </source>
</reference>
<evidence type="ECO:0000313" key="2">
    <source>
        <dbReference type="Proteomes" id="UP000829398"/>
    </source>
</evidence>
<comment type="caution">
    <text evidence="1">The sequence shown here is derived from an EMBL/GenBank/DDBJ whole genome shotgun (WGS) entry which is preliminary data.</text>
</comment>
<dbReference type="EMBL" id="CM039172">
    <property type="protein sequence ID" value="KAH9787404.1"/>
    <property type="molecule type" value="Genomic_DNA"/>
</dbReference>
<accession>A0ACB8MP25</accession>
<gene>
    <name evidence="1" type="ORF">KPL71_010585</name>
</gene>
<evidence type="ECO:0000313" key="1">
    <source>
        <dbReference type="EMBL" id="KAH9787404.1"/>
    </source>
</evidence>
<sequence>MPEAESGCSLQNANPCVDPTEHLPLAFLRSEFIPTAPTRSTSTIDWLPDFAGYSWVAYGASSLLVISHFPSPLSQEEALIGPIFRQVFALSDNSLPVTSISWSPETPSIGELAAASENCIFVFAHDSASSKGSFCWSQNAILVQGTKVEAIEWTGSGDGIVAGGMETVLWKKKNTLWEIAWKFKENYPQNLVSATWSIEGPSATAASMSQLDLLGPKEAGKCVFICCSDGKSEYIKLELCHPQPVSMVQWRPSTRRHSPGDTKRSQRHVLLTCCLDGTVRLWCEMDSGKTRKVAKDTNDHKTIRRSFCVGAIIEINQALNGALGMDIVITWAKEIRCMFETGEGANHFISTGVYEHGGTGKCEWLVGYGPGSLVTLWAIHCLDDISPLRFPRVTLWKKQNLELEHPHNSGFSGFQGQSLLNKVVISRDCVSGLPTICSLVHLSHCNSLVWSLLHAQRSGDVEDVSSDKSSTGQILSCSASRILSIEGHTGKILQVAVHPCVSEFELAVSLDSNGLLLFWSLSTISNCISDLPTLMPSWKLCGKLRTRKSCSNYTSLRWAPSLLDEDMVLLMGHVGGIDCFIVKISQTEVDDIVCHYVCTIPFTGHGHYEDGPANIFSVPLPSCNDKTVMYNKFMLLGVWLKGLESLSWEITFHSFDLSESCCGCIDDNNTVKCSMCKFETTFCGKKYFIGVNPCSSQFPEPHTRNWVTSFAVVCPNNLVPMQQKLVYDNDPCSKIPPYTMATGYSDGSLRLWRSELGGSSTSCMPWELVGMLVAHQGPVSAISLTDGGRKIATVSAASHSNAVSNVRIWESVCVTELGSFVLEDTLSFDTNIVAVNWLTLENGQSLLGVCLQNELKVYAQRHYGGQILLDTKNSLKMQNWFCLAFSPTFAAHDFTWGRRAIAIVVHQSYLSIYSQFLFLIDKKHQAKCNSNVFIDNFCCHKSGINENIVSTIFTVCDSESSAGDQRGDYESAPSVNIDMKNDHLVASDQLKCGGAILGSWSMLEIAEKLRGSLPVYHPKALFLNIYSGNWKRAYVSVRHLVENLPSNYPSEKRYCYTKSSHIVPQILLSTYFEGLLSKGSTDNGFQWSGLNTFSTSLQFRQFAYNMDLDASNSSSSTKSELSGFVELLQNVYELAGVTDAEKMEILAVVDLLNEFDNKHSASVYENLDEPGQRFGKLVSAEELAVDSRLIAWAFHSECQETLFGSILPNEPTWPEMRALGVGFWYTDVTQLRTRMEKLARLQYLKKKDPKDCALLYIALNRIQVLAGLFKISKDEKDKPLVGFLSRNFQEEKNKAAALKNAYVLLGRHQLELAIAFFLLGGDAASAVTVCARNLGDVQLALVICRLVEKHGGPLERNLVTKFILPSSIERGDYWLTSLLEWELGNYSQSFLTMLGFQSTAVINNFALSSNSVAFMDPSIGLYCLMLANKNSMRNAIGEKNAAILGRWAALMRATALNRCGLPLEALDCLSSSPSTIGGTDQESVLNIGHSHILPEILKPSAATGSSNWLLRDVALHLESCAKLDLSLQYFSKLIRDHPSWPDLGFGRASKCFMDFEIHQYEKLVQNFQQKLYTALAFFEQRFSMDSSSLIAKILSLLCNNGLLFIGYDLLHGYICQGKSQEKSSDTVDGLSLYFCQHKPLLKAAEDISIFLSRFIAATSITCSHLKSTNSENVRHHEVRSRWSNAQGYYFQSIIFSLWSLRAAMRTFSGSFPEELITPLFLLDLYEYYVHFASAWLQRDSKGLLQVLQPVLITYTNGHTPYEVDMNNLKTFFHQSAELLTRNTSIDNMVGDLQVSKFVDDERSTDLMNSIPEDERWQIMGACLWQHMSRFMKHKLNSMSVKLDENHSSRLLGGHISSWTSSLTNPESASIGLKEQMRLLTLFLAQLLKSALLHISSHHVKQLAFFLRYKVENGFDIPTRRWLQEATPSQSGTLYQHLNQIVVSMNIINNKDEAAISELLWDVCSDPSIIHEGFTQEKLNWRSYINCKLSKGWSHINEGVKLKHEIKKTCKNEDKLGSTLASGEVGSASKDLFRNSRTSPRSWHKDANMANEVIPFQAPKEICKRNGELFEALCVNSIDQRQGAIASNRKGIVFFNLEDEIPLHDQLKYIWADADWPQNGWAGSESTPVPTFVSPGVGLGSNKGAHLGLGGATIGVGSLARPGRDLTGGLAFGIPGYAGIGASALGWETQDDFEDYVDPPATVENISTRAFSSHPLRPFFLVGSSNTHIYLWEFGKDKATATYGVLPAANVPPPYALASISALQFDHYGHRFASAALDGTVCTWQLEVGGRSNVRPMESCLCFSSHAMDVSYITSSGSVIAAAGHSSNGINVVVWDTLAPPTSSRASITCHEGGARSISVFDNDLGSGSVSPLIVTGGKGGDVGIHDFRYIATGKTKKHKHSDRGGSSINTCAHADAQTGSGSKPGDQNGMLWYIPKAHLGSVTRISTVPNTSLFLTGSKDGDVKLWDAKAAQLVYHWSKLHERHTFLQPSSRGFGGVVRAGVTDIQVVSRGFLSCGGDGSVKLIQLEDYQHSLGKIQIFGVYSRGMENELRVEFFNMLNSAFLSFMPPAGNKTIIKENFSSAIHDVKFYKMEKQLGSRVRDGNGFYN</sequence>
<organism evidence="1 2">
    <name type="scientific">Citrus sinensis</name>
    <name type="common">Sweet orange</name>
    <name type="synonym">Citrus aurantium var. sinensis</name>
    <dbReference type="NCBI Taxonomy" id="2711"/>
    <lineage>
        <taxon>Eukaryota</taxon>
        <taxon>Viridiplantae</taxon>
        <taxon>Streptophyta</taxon>
        <taxon>Embryophyta</taxon>
        <taxon>Tracheophyta</taxon>
        <taxon>Spermatophyta</taxon>
        <taxon>Magnoliopsida</taxon>
        <taxon>eudicotyledons</taxon>
        <taxon>Gunneridae</taxon>
        <taxon>Pentapetalae</taxon>
        <taxon>rosids</taxon>
        <taxon>malvids</taxon>
        <taxon>Sapindales</taxon>
        <taxon>Rutaceae</taxon>
        <taxon>Aurantioideae</taxon>
        <taxon>Citrus</taxon>
    </lineage>
</organism>
<proteinExistence type="predicted"/>
<dbReference type="Proteomes" id="UP000829398">
    <property type="component" value="Chromosome 3"/>
</dbReference>
<keyword evidence="2" id="KW-1185">Reference proteome</keyword>
<protein>
    <submittedName>
        <fullName evidence="1">WD REPEATS REGION domain-containing protein</fullName>
    </submittedName>
</protein>
<name>A0ACB8MP25_CITSI</name>